<dbReference type="InterPro" id="IPR050306">
    <property type="entry name" value="PfkB_Carbo_kinase"/>
</dbReference>
<keyword evidence="2" id="KW-0808">Transferase</keyword>
<evidence type="ECO:0000256" key="1">
    <source>
        <dbReference type="ARBA" id="ARBA00010688"/>
    </source>
</evidence>
<evidence type="ECO:0000256" key="3">
    <source>
        <dbReference type="ARBA" id="ARBA00022777"/>
    </source>
</evidence>
<comment type="caution">
    <text evidence="5">The sequence shown here is derived from an EMBL/GenBank/DDBJ whole genome shotgun (WGS) entry which is preliminary data.</text>
</comment>
<dbReference type="Gene3D" id="3.40.1190.20">
    <property type="match status" value="1"/>
</dbReference>
<protein>
    <submittedName>
        <fullName evidence="5">Sugar kinase</fullName>
    </submittedName>
</protein>
<gene>
    <name evidence="5" type="ORF">H2509_16440</name>
</gene>
<dbReference type="CDD" id="cd01166">
    <property type="entry name" value="KdgK"/>
    <property type="match status" value="1"/>
</dbReference>
<sequence>MSVDLLCLGEAMIELNQRKAGGDYTQGFGGDTSNAAIAARRQGLSSGYVSAVGTDAFGDMLMDLWKAEGVSTETVARSGAPTGLYFVTHGKDGHRFTYRRAGSPASLMQPQDLPAEALSACKALHFSAISQAISASACDATFTAVEIVKKAGGLISYDTNLRLSLWPLDRARAVIHATVALADILLPGLDDARMLTGLTDAAEIAAFYLAMGPKIVAVTLGGDGVLIATPERMEHLPPHKMRLVDATGAGDAFDGAFLAEYLASGDAFQAARHANAAAALSVTGLGAVAPLPYRKDVLAFLQNNT</sequence>
<evidence type="ECO:0000313" key="6">
    <source>
        <dbReference type="Proteomes" id="UP000541109"/>
    </source>
</evidence>
<feature type="domain" description="Carbohydrate kinase PfkB" evidence="4">
    <location>
        <begin position="5"/>
        <end position="292"/>
    </location>
</feature>
<evidence type="ECO:0000313" key="5">
    <source>
        <dbReference type="EMBL" id="MBA5778720.1"/>
    </source>
</evidence>
<dbReference type="SUPFAM" id="SSF53613">
    <property type="entry name" value="Ribokinase-like"/>
    <property type="match status" value="1"/>
</dbReference>
<evidence type="ECO:0000259" key="4">
    <source>
        <dbReference type="Pfam" id="PF00294"/>
    </source>
</evidence>
<dbReference type="Proteomes" id="UP000541109">
    <property type="component" value="Unassembled WGS sequence"/>
</dbReference>
<dbReference type="GO" id="GO:0042840">
    <property type="term" value="P:D-glucuronate catabolic process"/>
    <property type="evidence" value="ECO:0007669"/>
    <property type="project" value="TreeGrafter"/>
</dbReference>
<dbReference type="GO" id="GO:0005829">
    <property type="term" value="C:cytosol"/>
    <property type="evidence" value="ECO:0007669"/>
    <property type="project" value="TreeGrafter"/>
</dbReference>
<dbReference type="PANTHER" id="PTHR43085">
    <property type="entry name" value="HEXOKINASE FAMILY MEMBER"/>
    <property type="match status" value="1"/>
</dbReference>
<evidence type="ECO:0000256" key="2">
    <source>
        <dbReference type="ARBA" id="ARBA00022679"/>
    </source>
</evidence>
<comment type="similarity">
    <text evidence="1">Belongs to the carbohydrate kinase PfkB family.</text>
</comment>
<name>A0A839AFT8_9HYPH</name>
<keyword evidence="6" id="KW-1185">Reference proteome</keyword>
<dbReference type="InterPro" id="IPR002139">
    <property type="entry name" value="Ribo/fructo_kinase"/>
</dbReference>
<accession>A0A839AFT8</accession>
<dbReference type="GO" id="GO:0019698">
    <property type="term" value="P:D-galacturonate catabolic process"/>
    <property type="evidence" value="ECO:0007669"/>
    <property type="project" value="TreeGrafter"/>
</dbReference>
<dbReference type="InterPro" id="IPR011611">
    <property type="entry name" value="PfkB_dom"/>
</dbReference>
<dbReference type="PANTHER" id="PTHR43085:SF15">
    <property type="entry name" value="2-DEHYDRO-3-DEOXYGLUCONOKINASE"/>
    <property type="match status" value="1"/>
</dbReference>
<dbReference type="RefSeq" id="WP_182167256.1">
    <property type="nucleotide sequence ID" value="NZ_JACFXV010000063.1"/>
</dbReference>
<reference evidence="5 6" key="1">
    <citation type="submission" date="2020-07" db="EMBL/GenBank/DDBJ databases">
        <title>Stappia sp., F7233, whole genome shotgun sequencing project.</title>
        <authorList>
            <person name="Jiang S."/>
            <person name="Liu Z.W."/>
            <person name="Du Z.J."/>
        </authorList>
    </citation>
    <scope>NUCLEOTIDE SEQUENCE [LARGE SCALE GENOMIC DNA]</scope>
    <source>
        <strain evidence="5 6">F7233</strain>
    </source>
</reference>
<dbReference type="InterPro" id="IPR029056">
    <property type="entry name" value="Ribokinase-like"/>
</dbReference>
<dbReference type="GO" id="GO:0006974">
    <property type="term" value="P:DNA damage response"/>
    <property type="evidence" value="ECO:0007669"/>
    <property type="project" value="TreeGrafter"/>
</dbReference>
<dbReference type="GO" id="GO:0008673">
    <property type="term" value="F:2-dehydro-3-deoxygluconokinase activity"/>
    <property type="evidence" value="ECO:0007669"/>
    <property type="project" value="TreeGrafter"/>
</dbReference>
<dbReference type="PRINTS" id="PR00990">
    <property type="entry name" value="RIBOKINASE"/>
</dbReference>
<keyword evidence="3 5" id="KW-0418">Kinase</keyword>
<proteinExistence type="inferred from homology"/>
<dbReference type="Pfam" id="PF00294">
    <property type="entry name" value="PfkB"/>
    <property type="match status" value="1"/>
</dbReference>
<dbReference type="AlphaFoldDB" id="A0A839AFT8"/>
<organism evidence="5 6">
    <name type="scientific">Stappia albiluteola</name>
    <dbReference type="NCBI Taxonomy" id="2758565"/>
    <lineage>
        <taxon>Bacteria</taxon>
        <taxon>Pseudomonadati</taxon>
        <taxon>Pseudomonadota</taxon>
        <taxon>Alphaproteobacteria</taxon>
        <taxon>Hyphomicrobiales</taxon>
        <taxon>Stappiaceae</taxon>
        <taxon>Stappia</taxon>
    </lineage>
</organism>
<dbReference type="EMBL" id="JACFXV010000063">
    <property type="protein sequence ID" value="MBA5778720.1"/>
    <property type="molecule type" value="Genomic_DNA"/>
</dbReference>